<evidence type="ECO:0000256" key="3">
    <source>
        <dbReference type="ARBA" id="ARBA00022645"/>
    </source>
</evidence>
<evidence type="ECO:0000256" key="5">
    <source>
        <dbReference type="ARBA" id="ARBA00022801"/>
    </source>
</evidence>
<dbReference type="PROSITE" id="PS52035">
    <property type="entry name" value="PEPTIDASE_M14"/>
    <property type="match status" value="1"/>
</dbReference>
<evidence type="ECO:0000256" key="1">
    <source>
        <dbReference type="ARBA" id="ARBA00001947"/>
    </source>
</evidence>
<feature type="domain" description="Peptidase M14" evidence="9">
    <location>
        <begin position="114"/>
        <end position="330"/>
    </location>
</feature>
<dbReference type="GO" id="GO:0004181">
    <property type="term" value="F:metallocarboxypeptidase activity"/>
    <property type="evidence" value="ECO:0007669"/>
    <property type="project" value="InterPro"/>
</dbReference>
<dbReference type="GO" id="GO:0005615">
    <property type="term" value="C:extracellular space"/>
    <property type="evidence" value="ECO:0007669"/>
    <property type="project" value="TreeGrafter"/>
</dbReference>
<proteinExistence type="inferred from homology"/>
<evidence type="ECO:0000256" key="8">
    <source>
        <dbReference type="PROSITE-ProRule" id="PRU01379"/>
    </source>
</evidence>
<comment type="caution">
    <text evidence="8">Lacks conserved residue(s) required for the propagation of feature annotation.</text>
</comment>
<dbReference type="CDD" id="cd11308">
    <property type="entry name" value="Peptidase_M14NE-CP-C_like"/>
    <property type="match status" value="1"/>
</dbReference>
<dbReference type="Pfam" id="PF00246">
    <property type="entry name" value="Peptidase_M14"/>
    <property type="match status" value="1"/>
</dbReference>
<dbReference type="AlphaFoldDB" id="A0A1Y3B3D4"/>
<sequence>AHWGIKGTILDEKSRTPIKSAVISIKNNDHNITSSLQGEYWRILLPGIYTITVSAFGYETKTSTITVTNSDPTSATILNFTLLRSTNHTTSIEMEDYIFNKTLLPDFRTPTKYVHHNYVEMDRLLHEFHNNYSHISRLYSIGQSVEKRELYVLEISDKPGQHELGEPEFKYIANMHGNEVVGREMILLFAKLLLENYGHHEWIDWLINNTRIHLMPSMNPDGYERSRLGDCDSLNGRGNANNVDLNRNFPDQYRTYDENRRQEIETIAIMNWLRQYPFVLSANLHGGALVANYPFDGNNSTDNRDYYNGTPDDQLFRHLALTYSKVISIH</sequence>
<keyword evidence="3 10" id="KW-0645">Protease</keyword>
<dbReference type="EMBL" id="MUJZ01042544">
    <property type="protein sequence ID" value="OTF75321.1"/>
    <property type="molecule type" value="Genomic_DNA"/>
</dbReference>
<comment type="similarity">
    <text evidence="2 8">Belongs to the peptidase M14 family.</text>
</comment>
<evidence type="ECO:0000256" key="7">
    <source>
        <dbReference type="ARBA" id="ARBA00023180"/>
    </source>
</evidence>
<dbReference type="PROSITE" id="PS00133">
    <property type="entry name" value="CARBOXYPEPT_ZN_2"/>
    <property type="match status" value="1"/>
</dbReference>
<evidence type="ECO:0000256" key="6">
    <source>
        <dbReference type="ARBA" id="ARBA00022833"/>
    </source>
</evidence>
<dbReference type="OrthoDB" id="10249045at2759"/>
<dbReference type="GO" id="GO:0006518">
    <property type="term" value="P:peptide metabolic process"/>
    <property type="evidence" value="ECO:0007669"/>
    <property type="project" value="TreeGrafter"/>
</dbReference>
<comment type="caution">
    <text evidence="10">The sequence shown here is derived from an EMBL/GenBank/DDBJ whole genome shotgun (WGS) entry which is preliminary data.</text>
</comment>
<name>A0A1Y3B3D4_EURMA</name>
<keyword evidence="3 10" id="KW-0121">Carboxypeptidase</keyword>
<keyword evidence="6" id="KW-0862">Zinc</keyword>
<evidence type="ECO:0000259" key="9">
    <source>
        <dbReference type="PROSITE" id="PS52035"/>
    </source>
</evidence>
<keyword evidence="4" id="KW-0479">Metal-binding</keyword>
<evidence type="ECO:0000256" key="4">
    <source>
        <dbReference type="ARBA" id="ARBA00022723"/>
    </source>
</evidence>
<dbReference type="SUPFAM" id="SSF53187">
    <property type="entry name" value="Zn-dependent exopeptidases"/>
    <property type="match status" value="1"/>
</dbReference>
<dbReference type="Gene3D" id="2.60.40.1120">
    <property type="entry name" value="Carboxypeptidase-like, regulatory domain"/>
    <property type="match status" value="1"/>
</dbReference>
<reference evidence="10 11" key="1">
    <citation type="submission" date="2017-03" db="EMBL/GenBank/DDBJ databases">
        <title>Genome Survey of Euroglyphus maynei.</title>
        <authorList>
            <person name="Arlian L.G."/>
            <person name="Morgan M.S."/>
            <person name="Rider S.D."/>
        </authorList>
    </citation>
    <scope>NUCLEOTIDE SEQUENCE [LARGE SCALE GENOMIC DNA]</scope>
    <source>
        <strain evidence="10">Arlian Lab</strain>
        <tissue evidence="10">Whole body</tissue>
    </source>
</reference>
<keyword evidence="11" id="KW-1185">Reference proteome</keyword>
<dbReference type="PANTHER" id="PTHR11532:SF57">
    <property type="entry name" value="CARBOXYPEPTIDASE D, B"/>
    <property type="match status" value="1"/>
</dbReference>
<keyword evidence="7" id="KW-0325">Glycoprotein</keyword>
<dbReference type="Proteomes" id="UP000194236">
    <property type="component" value="Unassembled WGS sequence"/>
</dbReference>
<keyword evidence="5" id="KW-0378">Hydrolase</keyword>
<accession>A0A1Y3B3D4</accession>
<gene>
    <name evidence="10" type="ORF">BLA29_007467</name>
</gene>
<evidence type="ECO:0000313" key="10">
    <source>
        <dbReference type="EMBL" id="OTF75321.1"/>
    </source>
</evidence>
<dbReference type="InterPro" id="IPR057247">
    <property type="entry name" value="CARBOXYPEPT_ZN_2"/>
</dbReference>
<dbReference type="InterPro" id="IPR057246">
    <property type="entry name" value="CARBOXYPEPT_ZN_1"/>
</dbReference>
<protein>
    <submittedName>
        <fullName evidence="10">Carboxypeptidase D-like protein</fullName>
    </submittedName>
</protein>
<dbReference type="InterPro" id="IPR000834">
    <property type="entry name" value="Peptidase_M14"/>
</dbReference>
<evidence type="ECO:0000256" key="2">
    <source>
        <dbReference type="ARBA" id="ARBA00005988"/>
    </source>
</evidence>
<comment type="cofactor">
    <cofactor evidence="1">
        <name>Zn(2+)</name>
        <dbReference type="ChEBI" id="CHEBI:29105"/>
    </cofactor>
</comment>
<dbReference type="GO" id="GO:0016485">
    <property type="term" value="P:protein processing"/>
    <property type="evidence" value="ECO:0007669"/>
    <property type="project" value="TreeGrafter"/>
</dbReference>
<dbReference type="InterPro" id="IPR050753">
    <property type="entry name" value="Peptidase_M14_domain"/>
</dbReference>
<dbReference type="SUPFAM" id="SSF49464">
    <property type="entry name" value="Carboxypeptidase regulatory domain-like"/>
    <property type="match status" value="1"/>
</dbReference>
<dbReference type="Pfam" id="PF13620">
    <property type="entry name" value="CarboxypepD_reg"/>
    <property type="match status" value="1"/>
</dbReference>
<evidence type="ECO:0000313" key="11">
    <source>
        <dbReference type="Proteomes" id="UP000194236"/>
    </source>
</evidence>
<dbReference type="InterPro" id="IPR008969">
    <property type="entry name" value="CarboxyPept-like_regulatory"/>
</dbReference>
<dbReference type="PRINTS" id="PR00765">
    <property type="entry name" value="CRBOXYPTASEA"/>
</dbReference>
<dbReference type="Gene3D" id="3.40.630.10">
    <property type="entry name" value="Zn peptidases"/>
    <property type="match status" value="1"/>
</dbReference>
<organism evidence="10 11">
    <name type="scientific">Euroglyphus maynei</name>
    <name type="common">Mayne's house dust mite</name>
    <dbReference type="NCBI Taxonomy" id="6958"/>
    <lineage>
        <taxon>Eukaryota</taxon>
        <taxon>Metazoa</taxon>
        <taxon>Ecdysozoa</taxon>
        <taxon>Arthropoda</taxon>
        <taxon>Chelicerata</taxon>
        <taxon>Arachnida</taxon>
        <taxon>Acari</taxon>
        <taxon>Acariformes</taxon>
        <taxon>Sarcoptiformes</taxon>
        <taxon>Astigmata</taxon>
        <taxon>Psoroptidia</taxon>
        <taxon>Analgoidea</taxon>
        <taxon>Pyroglyphidae</taxon>
        <taxon>Pyroglyphinae</taxon>
        <taxon>Euroglyphus</taxon>
    </lineage>
</organism>
<dbReference type="PROSITE" id="PS00132">
    <property type="entry name" value="CARBOXYPEPT_ZN_1"/>
    <property type="match status" value="1"/>
</dbReference>
<dbReference type="SMART" id="SM00631">
    <property type="entry name" value="Zn_pept"/>
    <property type="match status" value="1"/>
</dbReference>
<dbReference type="PANTHER" id="PTHR11532">
    <property type="entry name" value="PROTEASE M14 CARBOXYPEPTIDASE"/>
    <property type="match status" value="1"/>
</dbReference>
<feature type="non-terminal residue" evidence="10">
    <location>
        <position position="1"/>
    </location>
</feature>
<dbReference type="GO" id="GO:0008270">
    <property type="term" value="F:zinc ion binding"/>
    <property type="evidence" value="ECO:0007669"/>
    <property type="project" value="InterPro"/>
</dbReference>